<accession>A0A2H0AL16</accession>
<organism evidence="1 2">
    <name type="scientific">Candidatus Colwellbacteria bacterium CG23_combo_of_CG06-09_8_20_14_all_42_19</name>
    <dbReference type="NCBI Taxonomy" id="1974541"/>
    <lineage>
        <taxon>Bacteria</taxon>
        <taxon>Candidatus Colwelliibacteriota</taxon>
    </lineage>
</organism>
<evidence type="ECO:0000313" key="2">
    <source>
        <dbReference type="Proteomes" id="UP000230007"/>
    </source>
</evidence>
<sequence length="119" mass="14412">MKTTLLKELDIPKAIRELKYARQLHLGELSYRIKEQKDAIQEKDFVIKTLVTKKPAPSDIKRTIKILKKWQRNHLFWIDLVRQNKRWARKGGSLSWHKRWIKVYQDVLDYLDLEIKSRS</sequence>
<protein>
    <submittedName>
        <fullName evidence="1">Uncharacterized protein</fullName>
    </submittedName>
</protein>
<gene>
    <name evidence="1" type="ORF">COX15_01595</name>
</gene>
<proteinExistence type="predicted"/>
<dbReference type="EMBL" id="PCSK01000032">
    <property type="protein sequence ID" value="PIP46083.1"/>
    <property type="molecule type" value="Genomic_DNA"/>
</dbReference>
<dbReference type="AlphaFoldDB" id="A0A2H0AL16"/>
<dbReference type="Proteomes" id="UP000230007">
    <property type="component" value="Unassembled WGS sequence"/>
</dbReference>
<reference evidence="1 2" key="1">
    <citation type="submission" date="2017-09" db="EMBL/GenBank/DDBJ databases">
        <title>Depth-based differentiation of microbial function through sediment-hosted aquifers and enrichment of novel symbionts in the deep terrestrial subsurface.</title>
        <authorList>
            <person name="Probst A.J."/>
            <person name="Ladd B."/>
            <person name="Jarett J.K."/>
            <person name="Geller-Mcgrath D.E."/>
            <person name="Sieber C.M."/>
            <person name="Emerson J.B."/>
            <person name="Anantharaman K."/>
            <person name="Thomas B.C."/>
            <person name="Malmstrom R."/>
            <person name="Stieglmeier M."/>
            <person name="Klingl A."/>
            <person name="Woyke T."/>
            <person name="Ryan C.M."/>
            <person name="Banfield J.F."/>
        </authorList>
    </citation>
    <scope>NUCLEOTIDE SEQUENCE [LARGE SCALE GENOMIC DNA]</scope>
    <source>
        <strain evidence="1">CG23_combo_of_CG06-09_8_20_14_all_42_19</strain>
    </source>
</reference>
<comment type="caution">
    <text evidence="1">The sequence shown here is derived from an EMBL/GenBank/DDBJ whole genome shotgun (WGS) entry which is preliminary data.</text>
</comment>
<evidence type="ECO:0000313" key="1">
    <source>
        <dbReference type="EMBL" id="PIP46083.1"/>
    </source>
</evidence>
<name>A0A2H0AL16_9BACT</name>